<sequence>MKINELLEMYKKNQMINLKNVLEVEEYIGTPLKRKMCDLVLDSCIEDVNGVLHIDSFDRYILFTIAVISMHTNLEFSIDADGVTSIDEYDELNKIGLIDKIISTFKTDYEACKVMLDMLTNDRMKNQETLEKKIIQFLNGIAQDIDSLNNLENKEDILNLLESLTAK</sequence>
<name>A0A8S5URR6_9CAUD</name>
<reference evidence="1" key="1">
    <citation type="journal article" date="2021" name="Proc. Natl. Acad. Sci. U.S.A.">
        <title>A Catalog of Tens of Thousands of Viruses from Human Metagenomes Reveals Hidden Associations with Chronic Diseases.</title>
        <authorList>
            <person name="Tisza M.J."/>
            <person name="Buck C.B."/>
        </authorList>
    </citation>
    <scope>NUCLEOTIDE SEQUENCE</scope>
    <source>
        <strain evidence="1">Ctg6c78</strain>
    </source>
</reference>
<proteinExistence type="predicted"/>
<organism evidence="1">
    <name type="scientific">Siphoviridae sp. ctg6c78</name>
    <dbReference type="NCBI Taxonomy" id="2825603"/>
    <lineage>
        <taxon>Viruses</taxon>
        <taxon>Duplodnaviria</taxon>
        <taxon>Heunggongvirae</taxon>
        <taxon>Uroviricota</taxon>
        <taxon>Caudoviricetes</taxon>
    </lineage>
</organism>
<dbReference type="EMBL" id="BK016125">
    <property type="protein sequence ID" value="DAF97070.1"/>
    <property type="molecule type" value="Genomic_DNA"/>
</dbReference>
<accession>A0A8S5URR6</accession>
<protein>
    <submittedName>
        <fullName evidence="1">Uncharacterized protein</fullName>
    </submittedName>
</protein>
<evidence type="ECO:0000313" key="1">
    <source>
        <dbReference type="EMBL" id="DAF97070.1"/>
    </source>
</evidence>